<sequence length="794" mass="87293">MPDALTPSETAPSTAESPLTARRPIERTFHGDTFIDDYEWLRRKDDPDVVAHLEAQNTWTLAQQEHLAPLRQTLFDEIKGRTLETDLSVPSRDGDWWYYARTVEGQQYPIHARYRAAGPDDWTPRVLEPGQPVPGEQLLLDQNVQAEGHDFFALGSLDVSDDGARLLHATDTAGDERYTLRVRDLATGEDLPDEVRDTAPGAMFSPDGEHIFYLTVDDAWRPWRVWRHRLGTPSSDDVLVFEEPDERYWVGVGLSRSKKYLQIELGSKVTSESWLLESDNPTGDFRVVWPRREGVEYTVEHAVLPASMVEPSSLSEPPSLIDPPSADAPPSLVGLSSPVEPVETRDVLLILHNKDALNFELVSSPVPAPGDTVTPEAATVVVAHDPDVRLEGVSASERYLVLYYRRGAISRSAVLSLVEPAGASQVEPVETPQLRTPQATWSFQEISFGQPLESVGAGVGVWEQPNLKVGYTSFVTPQSLYLYDVASGERVLLKQQPVLGGYDPGDYDQRREWATAEDGTRIPISLVWRKDKVRFGVSTGSTTEVGAAGEAGAPAEPAPLLLYGYGAYESSIDPYFSVPRLSLLDRGVVFAIAHVRGGGEMGRVWYDDGKLTAKRNTFTDFVACGRHLADTGWTASDRMVADGGSAGGLLVGAATNLAPELFAGVLAGVPFVDALTSMLDPTLPLTVTEWDEWGDPLHDPEVYAYMRSYTPYENVADDASHYPRILATTSFNDTRVLYVEPAKWVARLQAAGAPAMLKIEMSAGHGGVSGRYSAWEQIAFEHAWVLDVLNLANH</sequence>
<dbReference type="SUPFAM" id="SSF50993">
    <property type="entry name" value="Peptidase/esterase 'gauge' domain"/>
    <property type="match status" value="1"/>
</dbReference>
<dbReference type="Gene3D" id="2.130.10.120">
    <property type="entry name" value="Prolyl oligopeptidase, N-terminal domain"/>
    <property type="match status" value="2"/>
</dbReference>
<dbReference type="InterPro" id="IPR029058">
    <property type="entry name" value="AB_hydrolase_fold"/>
</dbReference>
<dbReference type="InterPro" id="IPR002470">
    <property type="entry name" value="Peptidase_S9A"/>
</dbReference>
<dbReference type="PANTHER" id="PTHR11757">
    <property type="entry name" value="PROTEASE FAMILY S9A OLIGOPEPTIDASE"/>
    <property type="match status" value="1"/>
</dbReference>
<feature type="compositionally biased region" description="Low complexity" evidence="5">
    <location>
        <begin position="313"/>
        <end position="325"/>
    </location>
</feature>
<dbReference type="InterPro" id="IPR001375">
    <property type="entry name" value="Peptidase_S9_cat"/>
</dbReference>
<evidence type="ECO:0000259" key="7">
    <source>
        <dbReference type="Pfam" id="PF02897"/>
    </source>
</evidence>
<organism evidence="8 9">
    <name type="scientific">Promicromonospora alba</name>
    <dbReference type="NCBI Taxonomy" id="1616110"/>
    <lineage>
        <taxon>Bacteria</taxon>
        <taxon>Bacillati</taxon>
        <taxon>Actinomycetota</taxon>
        <taxon>Actinomycetes</taxon>
        <taxon>Micrococcales</taxon>
        <taxon>Promicromonosporaceae</taxon>
        <taxon>Promicromonospora</taxon>
    </lineage>
</organism>
<keyword evidence="2" id="KW-0645">Protease</keyword>
<dbReference type="Pfam" id="PF02897">
    <property type="entry name" value="Peptidase_S9_N"/>
    <property type="match status" value="2"/>
</dbReference>
<dbReference type="PRINTS" id="PR00862">
    <property type="entry name" value="PROLIGOPTASE"/>
</dbReference>
<dbReference type="EMBL" id="JBHSFI010000009">
    <property type="protein sequence ID" value="MFC4631720.1"/>
    <property type="molecule type" value="Genomic_DNA"/>
</dbReference>
<accession>A0ABV9HQL8</accession>
<feature type="domain" description="Peptidase S9A N-terminal" evidence="7">
    <location>
        <begin position="23"/>
        <end position="302"/>
    </location>
</feature>
<feature type="domain" description="Peptidase S9A N-terminal" evidence="7">
    <location>
        <begin position="344"/>
        <end position="496"/>
    </location>
</feature>
<evidence type="ECO:0000259" key="6">
    <source>
        <dbReference type="Pfam" id="PF00326"/>
    </source>
</evidence>
<dbReference type="InterPro" id="IPR051543">
    <property type="entry name" value="Serine_Peptidase_S9A"/>
</dbReference>
<comment type="similarity">
    <text evidence="1">Belongs to the peptidase S9A family.</text>
</comment>
<keyword evidence="4" id="KW-0720">Serine protease</keyword>
<comment type="caution">
    <text evidence="8">The sequence shown here is derived from an EMBL/GenBank/DDBJ whole genome shotgun (WGS) entry which is preliminary data.</text>
</comment>
<evidence type="ECO:0000256" key="2">
    <source>
        <dbReference type="ARBA" id="ARBA00022670"/>
    </source>
</evidence>
<evidence type="ECO:0000256" key="5">
    <source>
        <dbReference type="SAM" id="MobiDB-lite"/>
    </source>
</evidence>
<evidence type="ECO:0000256" key="1">
    <source>
        <dbReference type="ARBA" id="ARBA00005228"/>
    </source>
</evidence>
<protein>
    <submittedName>
        <fullName evidence="8">S9 family peptidase</fullName>
    </submittedName>
</protein>
<evidence type="ECO:0000256" key="3">
    <source>
        <dbReference type="ARBA" id="ARBA00022801"/>
    </source>
</evidence>
<dbReference type="RefSeq" id="WP_377141486.1">
    <property type="nucleotide sequence ID" value="NZ_JBHSFI010000009.1"/>
</dbReference>
<evidence type="ECO:0000313" key="8">
    <source>
        <dbReference type="EMBL" id="MFC4631720.1"/>
    </source>
</evidence>
<dbReference type="SUPFAM" id="SSF53474">
    <property type="entry name" value="alpha/beta-Hydrolases"/>
    <property type="match status" value="1"/>
</dbReference>
<feature type="domain" description="Peptidase S9 prolyl oligopeptidase catalytic" evidence="6">
    <location>
        <begin position="576"/>
        <end position="790"/>
    </location>
</feature>
<evidence type="ECO:0000256" key="4">
    <source>
        <dbReference type="ARBA" id="ARBA00022825"/>
    </source>
</evidence>
<dbReference type="Pfam" id="PF00326">
    <property type="entry name" value="Peptidase_S9"/>
    <property type="match status" value="1"/>
</dbReference>
<proteinExistence type="inferred from homology"/>
<dbReference type="Gene3D" id="3.40.50.1820">
    <property type="entry name" value="alpha/beta hydrolase"/>
    <property type="match status" value="1"/>
</dbReference>
<dbReference type="InterPro" id="IPR023302">
    <property type="entry name" value="Pept_S9A_N"/>
</dbReference>
<dbReference type="PANTHER" id="PTHR11757:SF19">
    <property type="entry name" value="PROLYL ENDOPEPTIDASE-LIKE"/>
    <property type="match status" value="1"/>
</dbReference>
<name>A0ABV9HQL8_9MICO</name>
<gene>
    <name evidence="8" type="ORF">ACFO6V_26000</name>
</gene>
<keyword evidence="9" id="KW-1185">Reference proteome</keyword>
<feature type="region of interest" description="Disordered" evidence="5">
    <location>
        <begin position="313"/>
        <end position="332"/>
    </location>
</feature>
<evidence type="ECO:0000313" key="9">
    <source>
        <dbReference type="Proteomes" id="UP001596011"/>
    </source>
</evidence>
<keyword evidence="3" id="KW-0378">Hydrolase</keyword>
<dbReference type="Proteomes" id="UP001596011">
    <property type="component" value="Unassembled WGS sequence"/>
</dbReference>
<reference evidence="9" key="1">
    <citation type="journal article" date="2019" name="Int. J. Syst. Evol. Microbiol.">
        <title>The Global Catalogue of Microorganisms (GCM) 10K type strain sequencing project: providing services to taxonomists for standard genome sequencing and annotation.</title>
        <authorList>
            <consortium name="The Broad Institute Genomics Platform"/>
            <consortium name="The Broad Institute Genome Sequencing Center for Infectious Disease"/>
            <person name="Wu L."/>
            <person name="Ma J."/>
        </authorList>
    </citation>
    <scope>NUCLEOTIDE SEQUENCE [LARGE SCALE GENOMIC DNA]</scope>
    <source>
        <strain evidence="9">CCUG 42722</strain>
    </source>
</reference>